<keyword evidence="1" id="KW-0472">Membrane</keyword>
<evidence type="ECO:0000313" key="2">
    <source>
        <dbReference type="EMBL" id="SEI39172.1"/>
    </source>
</evidence>
<dbReference type="Pfam" id="PF18936">
    <property type="entry name" value="DUF5684"/>
    <property type="match status" value="1"/>
</dbReference>
<gene>
    <name evidence="2" type="ORF">SAMN04487834_100237</name>
</gene>
<feature type="transmembrane region" description="Helical" evidence="1">
    <location>
        <begin position="15"/>
        <end position="33"/>
    </location>
</feature>
<feature type="transmembrane region" description="Helical" evidence="1">
    <location>
        <begin position="85"/>
        <end position="104"/>
    </location>
</feature>
<dbReference type="InterPro" id="IPR043739">
    <property type="entry name" value="DUF5684"/>
</dbReference>
<dbReference type="STRING" id="322505.SAMN04487836_11417"/>
<feature type="transmembrane region" description="Helical" evidence="1">
    <location>
        <begin position="116"/>
        <end position="136"/>
    </location>
</feature>
<dbReference type="RefSeq" id="WP_074731111.1">
    <property type="nucleotide sequence ID" value="NZ_FNYK01000002.1"/>
</dbReference>
<keyword evidence="1" id="KW-0812">Transmembrane</keyword>
<dbReference type="OrthoDB" id="2376202at2"/>
<dbReference type="eggNOG" id="ENOG5032Y6A">
    <property type="taxonomic scope" value="Bacteria"/>
</dbReference>
<dbReference type="AlphaFoldDB" id="A0A1H6QJL9"/>
<evidence type="ECO:0000256" key="1">
    <source>
        <dbReference type="SAM" id="Phobius"/>
    </source>
</evidence>
<evidence type="ECO:0000313" key="3">
    <source>
        <dbReference type="Proteomes" id="UP000183028"/>
    </source>
</evidence>
<keyword evidence="3" id="KW-1185">Reference proteome</keyword>
<accession>A0A1H6QJL9</accession>
<dbReference type="Proteomes" id="UP000183028">
    <property type="component" value="Unassembled WGS sequence"/>
</dbReference>
<name>A0A1H6QJL9_9FIRM</name>
<keyword evidence="1" id="KW-1133">Transmembrane helix</keyword>
<reference evidence="3" key="1">
    <citation type="submission" date="2016-10" db="EMBL/GenBank/DDBJ databases">
        <authorList>
            <person name="Varghese N."/>
        </authorList>
    </citation>
    <scope>NUCLEOTIDE SEQUENCE [LARGE SCALE GENOMIC DNA]</scope>
    <source>
        <strain evidence="3">DSM 20406</strain>
    </source>
</reference>
<dbReference type="EMBL" id="FNYK01000002">
    <property type="protein sequence ID" value="SEI39172.1"/>
    <property type="molecule type" value="Genomic_DNA"/>
</dbReference>
<sequence>MNTLYDRYPNLEQHPTAGLIVLILTVIAMWKIFNKAGRSGILSLIPVVNTWVLFEIAGFPGIVSLFGWIGLLCLGLVAIPALGALLMFVGLALILIFLVACLIFNFRLSSAFGHGFLFGLGLCFFNTIFLLILGFGSSEYQD</sequence>
<organism evidence="2 3">
    <name type="scientific">Sharpea azabuensis</name>
    <dbReference type="NCBI Taxonomy" id="322505"/>
    <lineage>
        <taxon>Bacteria</taxon>
        <taxon>Bacillati</taxon>
        <taxon>Bacillota</taxon>
        <taxon>Erysipelotrichia</taxon>
        <taxon>Erysipelotrichales</taxon>
        <taxon>Coprobacillaceae</taxon>
        <taxon>Sharpea</taxon>
    </lineage>
</organism>
<protein>
    <submittedName>
        <fullName evidence="2">Uncharacterized protein</fullName>
    </submittedName>
</protein>
<proteinExistence type="predicted"/>
<feature type="transmembrane region" description="Helical" evidence="1">
    <location>
        <begin position="53"/>
        <end position="79"/>
    </location>
</feature>